<keyword evidence="4" id="KW-1185">Reference proteome</keyword>
<comment type="caution">
    <text evidence="3">The sequence shown here is derived from an EMBL/GenBank/DDBJ whole genome shotgun (WGS) entry which is preliminary data.</text>
</comment>
<accession>A0ABS0HLC9</accession>
<feature type="region of interest" description="Disordered" evidence="2">
    <location>
        <begin position="131"/>
        <end position="158"/>
    </location>
</feature>
<sequence length="158" mass="17527">MLGSLTEIVSAHLSHNPVAASDVPQFIRRVHETLTELEGGPTLYAESGKSSRDNPEGSDVPPLSRTPAVPISESVSHEFIICLEDGKRLRMLKRYLMAQYGMTPEQYRSRWNLPADYPMAAPALLEQRRSSAVAGGLGVRKSNLSKPDKRSQKRDRRG</sequence>
<reference evidence="3 4" key="1">
    <citation type="submission" date="2020-11" db="EMBL/GenBank/DDBJ databases">
        <title>The genome sequence of Novosphingobium sp. 1Y9A.</title>
        <authorList>
            <person name="Liu Y."/>
        </authorList>
    </citation>
    <scope>NUCLEOTIDE SEQUENCE [LARGE SCALE GENOMIC DNA]</scope>
    <source>
        <strain evidence="3 4">1Y9A</strain>
    </source>
</reference>
<name>A0ABS0HLC9_9SPHN</name>
<organism evidence="3 4">
    <name type="scientific">Novosphingobium jiangmenense</name>
    <dbReference type="NCBI Taxonomy" id="2791981"/>
    <lineage>
        <taxon>Bacteria</taxon>
        <taxon>Pseudomonadati</taxon>
        <taxon>Pseudomonadota</taxon>
        <taxon>Alphaproteobacteria</taxon>
        <taxon>Sphingomonadales</taxon>
        <taxon>Sphingomonadaceae</taxon>
        <taxon>Novosphingobium</taxon>
    </lineage>
</organism>
<gene>
    <name evidence="3" type="ORF">I2488_18830</name>
</gene>
<evidence type="ECO:0000256" key="2">
    <source>
        <dbReference type="SAM" id="MobiDB-lite"/>
    </source>
</evidence>
<dbReference type="Pfam" id="PF05443">
    <property type="entry name" value="ROS_MUCR"/>
    <property type="match status" value="1"/>
</dbReference>
<comment type="similarity">
    <text evidence="1">Belongs to the ros/MucR family.</text>
</comment>
<protein>
    <submittedName>
        <fullName evidence="3">MucR family transcriptional regulator</fullName>
    </submittedName>
</protein>
<dbReference type="EMBL" id="JADQDC010000020">
    <property type="protein sequence ID" value="MBF9153063.1"/>
    <property type="molecule type" value="Genomic_DNA"/>
</dbReference>
<proteinExistence type="inferred from homology"/>
<dbReference type="InterPro" id="IPR041920">
    <property type="entry name" value="ROS/MUCR_sf"/>
</dbReference>
<dbReference type="InterPro" id="IPR008807">
    <property type="entry name" value="ROS_MUCR"/>
</dbReference>
<dbReference type="Gene3D" id="1.10.10.1550">
    <property type="entry name" value="ROS/MUCR transcriptional regulator protein"/>
    <property type="match status" value="1"/>
</dbReference>
<evidence type="ECO:0000313" key="3">
    <source>
        <dbReference type="EMBL" id="MBF9153063.1"/>
    </source>
</evidence>
<feature type="region of interest" description="Disordered" evidence="2">
    <location>
        <begin position="38"/>
        <end position="68"/>
    </location>
</feature>
<evidence type="ECO:0000256" key="1">
    <source>
        <dbReference type="ARBA" id="ARBA00007031"/>
    </source>
</evidence>
<dbReference type="Proteomes" id="UP000600799">
    <property type="component" value="Unassembled WGS sequence"/>
</dbReference>
<evidence type="ECO:0000313" key="4">
    <source>
        <dbReference type="Proteomes" id="UP000600799"/>
    </source>
</evidence>